<dbReference type="InterPro" id="IPR001296">
    <property type="entry name" value="Glyco_trans_1"/>
</dbReference>
<gene>
    <name evidence="2" type="ORF">WMO20_09045</name>
</gene>
<dbReference type="PANTHER" id="PTHR45947">
    <property type="entry name" value="SULFOQUINOVOSYL TRANSFERASE SQD2"/>
    <property type="match status" value="1"/>
</dbReference>
<dbReference type="CDD" id="cd03801">
    <property type="entry name" value="GT4_PimA-like"/>
    <property type="match status" value="1"/>
</dbReference>
<reference evidence="2 3" key="1">
    <citation type="submission" date="2024-03" db="EMBL/GenBank/DDBJ databases">
        <title>Human intestinal bacterial collection.</title>
        <authorList>
            <person name="Pauvert C."/>
            <person name="Hitch T.C.A."/>
            <person name="Clavel T."/>
        </authorList>
    </citation>
    <scope>NUCLEOTIDE SEQUENCE [LARGE SCALE GENOMIC DNA]</scope>
    <source>
        <strain evidence="2 3">CLA-AA-H281</strain>
    </source>
</reference>
<dbReference type="Pfam" id="PF13692">
    <property type="entry name" value="Glyco_trans_1_4"/>
    <property type="match status" value="1"/>
</dbReference>
<dbReference type="Gene3D" id="3.40.50.2000">
    <property type="entry name" value="Glycogen Phosphorylase B"/>
    <property type="match status" value="2"/>
</dbReference>
<feature type="domain" description="Glycosyl transferase family 1" evidence="1">
    <location>
        <begin position="639"/>
        <end position="733"/>
    </location>
</feature>
<dbReference type="Pfam" id="PF00534">
    <property type="entry name" value="Glycos_transf_1"/>
    <property type="match status" value="1"/>
</dbReference>
<dbReference type="EMBL" id="JBBMEN010000011">
    <property type="protein sequence ID" value="MEQ2386069.1"/>
    <property type="molecule type" value="Genomic_DNA"/>
</dbReference>
<name>A0ABV1C3C5_9FIRM</name>
<protein>
    <submittedName>
        <fullName evidence="2">Glycosyltransferase</fullName>
    </submittedName>
</protein>
<organism evidence="2 3">
    <name type="scientific">Faecalibacterium intestinale</name>
    <dbReference type="NCBI Taxonomy" id="3133155"/>
    <lineage>
        <taxon>Bacteria</taxon>
        <taxon>Bacillati</taxon>
        <taxon>Bacillota</taxon>
        <taxon>Clostridia</taxon>
        <taxon>Eubacteriales</taxon>
        <taxon>Oscillospiraceae</taxon>
        <taxon>Faecalibacterium</taxon>
    </lineage>
</organism>
<sequence length="753" mass="88178">MNLLYRRYRCFYENGLWYTLRKISWQLFGTLDPEKDDQWPVHKERFMKRHPKRFPAYASSSIMKKIAHDILIVSGVNETNVPQCLRYRVLHQVEQLTAAGFSVTWIPYERCNKYTPLDCRAIIFYRCPFTEPIGEAIQMAKAINVRTYYDIDDLVFDKNYTDSIPTVQKLSRGERAIYDSGVIRMGATLKLCEYGITTTERLKEQMEKKVLSVFINRNCASEEMLKISERVRKNRKKNSLKNTDVIIGYFSGSLTHNSDFELILPALLHVMDENPEVKLLLMGELDLPETLKPYKARIIRKPFVDWRHLPEVIGSVDINLAPIENTIFNEAKSENKWVEASLVEVCTVASRVGAFAQCIEDGVTGFLCSDDEWYSVLTKLVQNEKLRNEMAFRAYSYCRENYVTTRNNIALRDFMNKTISKHIGFVLPSCEISGGIMVALWHACFLQDQGWEVDIIANGKKFEIWEFANHKFPVFSRENDTTFENKMWYDVLVATMWTTVDYVLSYKNVKKRCYLVQNYETDFYKYNMNERLQCEATYNLQDNMQYLTISAWCYDWLTKHYGHNVSCAQNGIQLEKYPFVQRKFDKERKVRILIEGDCAVDYKNVDESFKITNRLDRDRFEVWYMSYNANPKAEYRYDKFLHRVPYEKTPSVYAECDILLKSSWLESFSYPPIEMMATGGFCVVVPNNGNHEYLVDGENCLLYPQGDIDAAISAIEQICNNEALRQKLAKKGFETAEKRDWKVLKSDILKLYI</sequence>
<dbReference type="Gene3D" id="3.40.50.11090">
    <property type="match status" value="1"/>
</dbReference>
<evidence type="ECO:0000259" key="1">
    <source>
        <dbReference type="Pfam" id="PF00534"/>
    </source>
</evidence>
<accession>A0ABV1C3C5</accession>
<comment type="caution">
    <text evidence="2">The sequence shown here is derived from an EMBL/GenBank/DDBJ whole genome shotgun (WGS) entry which is preliminary data.</text>
</comment>
<proteinExistence type="predicted"/>
<dbReference type="PANTHER" id="PTHR45947:SF3">
    <property type="entry name" value="SULFOQUINOVOSYL TRANSFERASE SQD2"/>
    <property type="match status" value="1"/>
</dbReference>
<keyword evidence="3" id="KW-1185">Reference proteome</keyword>
<evidence type="ECO:0000313" key="2">
    <source>
        <dbReference type="EMBL" id="MEQ2386069.1"/>
    </source>
</evidence>
<dbReference type="SUPFAM" id="SSF53756">
    <property type="entry name" value="UDP-Glycosyltransferase/glycogen phosphorylase"/>
    <property type="match status" value="2"/>
</dbReference>
<dbReference type="RefSeq" id="WP_316544651.1">
    <property type="nucleotide sequence ID" value="NZ_JBBMEN010000011.1"/>
</dbReference>
<evidence type="ECO:0000313" key="3">
    <source>
        <dbReference type="Proteomes" id="UP001465119"/>
    </source>
</evidence>
<dbReference type="InterPro" id="IPR050194">
    <property type="entry name" value="Glycosyltransferase_grp1"/>
</dbReference>
<dbReference type="Proteomes" id="UP001465119">
    <property type="component" value="Unassembled WGS sequence"/>
</dbReference>